<feature type="transmembrane region" description="Helical" evidence="1">
    <location>
        <begin position="12"/>
        <end position="34"/>
    </location>
</feature>
<protein>
    <recommendedName>
        <fullName evidence="4">MSHA biogenesis protein MshO</fullName>
    </recommendedName>
</protein>
<dbReference type="Pfam" id="PF07963">
    <property type="entry name" value="N_methyl"/>
    <property type="match status" value="1"/>
</dbReference>
<dbReference type="Proteomes" id="UP000035909">
    <property type="component" value="Unassembled WGS sequence"/>
</dbReference>
<proteinExistence type="predicted"/>
<evidence type="ECO:0000313" key="3">
    <source>
        <dbReference type="Proteomes" id="UP000035909"/>
    </source>
</evidence>
<accession>A0A0J1H3U5</accession>
<name>A0A0J1H3U5_9GAMM</name>
<keyword evidence="1" id="KW-0472">Membrane</keyword>
<organism evidence="2 3">
    <name type="scientific">Photobacterium ganghwense</name>
    <dbReference type="NCBI Taxonomy" id="320778"/>
    <lineage>
        <taxon>Bacteria</taxon>
        <taxon>Pseudomonadati</taxon>
        <taxon>Pseudomonadota</taxon>
        <taxon>Gammaproteobacteria</taxon>
        <taxon>Vibrionales</taxon>
        <taxon>Vibrionaceae</taxon>
        <taxon>Photobacterium</taxon>
    </lineage>
</organism>
<dbReference type="EMBL" id="LDOU01000022">
    <property type="protein sequence ID" value="KLV06404.1"/>
    <property type="molecule type" value="Genomic_DNA"/>
</dbReference>
<dbReference type="STRING" id="320778.ABT57_19925"/>
<sequence>MRAMKGFTLIELLIALVILAIISLGIGSFLRFGADGYVSTVERERLQSEARFVTERLSREIRHAAPNSVAVKDGCLSFFPIYLSSFYLQQPTASSHSIGFIPRQQDVSMWTAEAGGQPAIKNLGVAVGLMNPAQYQDVLLPRAERAMIANGLGTLTYKHSLTTQSPGKRLYLVGKQVAFCFDGVSLTRQVQGSDTYVISKKLTQFAAVSEGAALNSNGLVHLEMTFTDPRSGERAHYNHSVQVINVQ</sequence>
<keyword evidence="1" id="KW-1133">Transmembrane helix</keyword>
<keyword evidence="1" id="KW-0812">Transmembrane</keyword>
<evidence type="ECO:0000256" key="1">
    <source>
        <dbReference type="SAM" id="Phobius"/>
    </source>
</evidence>
<dbReference type="PATRIC" id="fig|320778.3.peg.4293"/>
<dbReference type="NCBIfam" id="TIGR02532">
    <property type="entry name" value="IV_pilin_GFxxxE"/>
    <property type="match status" value="1"/>
</dbReference>
<dbReference type="OrthoDB" id="9788802at2"/>
<dbReference type="RefSeq" id="WP_047887009.1">
    <property type="nucleotide sequence ID" value="NZ_CP071325.1"/>
</dbReference>
<keyword evidence="3" id="KW-1185">Reference proteome</keyword>
<comment type="caution">
    <text evidence="2">The sequence shown here is derived from an EMBL/GenBank/DDBJ whole genome shotgun (WGS) entry which is preliminary data.</text>
</comment>
<dbReference type="InterPro" id="IPR012902">
    <property type="entry name" value="N_methyl_site"/>
</dbReference>
<evidence type="ECO:0000313" key="2">
    <source>
        <dbReference type="EMBL" id="KLV06404.1"/>
    </source>
</evidence>
<dbReference type="PROSITE" id="PS00409">
    <property type="entry name" value="PROKAR_NTER_METHYL"/>
    <property type="match status" value="1"/>
</dbReference>
<dbReference type="AlphaFoldDB" id="A0A0J1H3U5"/>
<gene>
    <name evidence="2" type="ORF">ABT57_19925</name>
</gene>
<evidence type="ECO:0008006" key="4">
    <source>
        <dbReference type="Google" id="ProtNLM"/>
    </source>
</evidence>
<reference evidence="2 3" key="1">
    <citation type="submission" date="2015-05" db="EMBL/GenBank/DDBJ databases">
        <title>Photobacterium galathea sp. nov.</title>
        <authorList>
            <person name="Machado H."/>
            <person name="Gram L."/>
        </authorList>
    </citation>
    <scope>NUCLEOTIDE SEQUENCE [LARGE SCALE GENOMIC DNA]</scope>
    <source>
        <strain evidence="2 3">DSM 22954</strain>
    </source>
</reference>